<evidence type="ECO:0000313" key="1">
    <source>
        <dbReference type="EMBL" id="SHN48723.1"/>
    </source>
</evidence>
<protein>
    <submittedName>
        <fullName evidence="1">Uncharacterized protein</fullName>
    </submittedName>
</protein>
<gene>
    <name evidence="1" type="ORF">SAMN02745193_00251</name>
</gene>
<evidence type="ECO:0000313" key="2">
    <source>
        <dbReference type="Proteomes" id="UP000184391"/>
    </source>
</evidence>
<reference evidence="2" key="1">
    <citation type="submission" date="2016-12" db="EMBL/GenBank/DDBJ databases">
        <authorList>
            <person name="Varghese N."/>
            <person name="Submissions S."/>
        </authorList>
    </citation>
    <scope>NUCLEOTIDE SEQUENCE [LARGE SCALE GENOMIC DNA]</scope>
    <source>
        <strain evidence="2">DSM 11032</strain>
    </source>
</reference>
<dbReference type="AlphaFoldDB" id="A0A1M7RQX9"/>
<proteinExistence type="predicted"/>
<keyword evidence="2" id="KW-1185">Reference proteome</keyword>
<organism evidence="1 2">
    <name type="scientific">Erythrobacter sanguineus</name>
    <dbReference type="NCBI Taxonomy" id="198312"/>
    <lineage>
        <taxon>Bacteria</taxon>
        <taxon>Pseudomonadati</taxon>
        <taxon>Pseudomonadota</taxon>
        <taxon>Alphaproteobacteria</taxon>
        <taxon>Sphingomonadales</taxon>
        <taxon>Erythrobacteraceae</taxon>
        <taxon>Erythrobacter/Porphyrobacter group</taxon>
        <taxon>Erythrobacter</taxon>
    </lineage>
</organism>
<dbReference type="Proteomes" id="UP000184391">
    <property type="component" value="Unassembled WGS sequence"/>
</dbReference>
<accession>A0A1M7RQX9</accession>
<dbReference type="RefSeq" id="WP_072672837.1">
    <property type="nucleotide sequence ID" value="NZ_FRDF01000001.1"/>
</dbReference>
<dbReference type="SUPFAM" id="SSF53659">
    <property type="entry name" value="Isocitrate/Isopropylmalate dehydrogenase-like"/>
    <property type="match status" value="1"/>
</dbReference>
<dbReference type="EMBL" id="FRDF01000001">
    <property type="protein sequence ID" value="SHN48723.1"/>
    <property type="molecule type" value="Genomic_DNA"/>
</dbReference>
<dbReference type="OrthoDB" id="7389881at2"/>
<dbReference type="STRING" id="198312.SAMN02745193_00251"/>
<sequence length="391" mass="41534">MDKAKQKPGLPGDTGLSAAFPARRTNTSALRLVATRLQLREPADCGHDDWNAGRDQLLAWLGIELEKLPQVKAAGFKQVAHWAMSSSAAGTAPEFAPWQCFSPVALQNGGIANLPRAQWVSSYLIDHGPGQIARQRACDLALMSPHPAMCAPDEDGAAPTPRLAVLKAMIGAARSEGRDKLAIIVHARQCNAMAKLLLLADRGLTREGITLEILSIEEALAPLAAEPERWNAIIVMPDLRGIVMALLVQSSGVTSPWPMVWHGGGGLGLVAGESLEQGGRLLALDGSLLVHALALALQHAGMTQAAQRLHAAWARLRDKGVVTEGRGARAPYVNRVEAAVLIDLVCSDIVDIARPVPEWRALSAHAETHAEAPCAPVRLSLVADRPSAPHS</sequence>
<name>A0A1M7RQX9_9SPHN</name>